<dbReference type="InterPro" id="IPR002181">
    <property type="entry name" value="Fibrinogen_a/b/g_C_dom"/>
</dbReference>
<sequence length="378" mass="43052">DEVNVIAHGLLQLGHGLKEHVDRTKGQMRELGSRLSAHNSSMGRLLRQAREAQERGERLRASHSRISPDLRGSPGSSSPQSLMDAQNLRIEELLQKIKQQQYKLDKQNLQIKSLQSKVNLLIPLHLKDNKTQSPKWKINLKKSLSLTNQSQNASREHLPEDCHQLFLAGQQSSGVYQVQPAGSQPFKVYCDMTTEGGWTVIQRRTDGSVDFDQLWDAYKNGFGDLHGDFWLGLEKIYHLVQEGRHDLLIELEDWEGNSQVVQFVFSLGGESTAYMLNLLGPLSGELENAIGDFRQLPFSTRDRDHDLKADTNCAKHLSGGWWFSTCGHANLNGKYFRSIPRQRHERKQGIFWKTWKGRYYPLKSTTMKIQPAALEAEP</sequence>
<dbReference type="GO" id="GO:0005576">
    <property type="term" value="C:extracellular region"/>
    <property type="evidence" value="ECO:0007669"/>
    <property type="project" value="UniProtKB-SubCell"/>
</dbReference>
<evidence type="ECO:0000256" key="5">
    <source>
        <dbReference type="ARBA" id="ARBA00023157"/>
    </source>
</evidence>
<keyword evidence="3" id="KW-0732">Signal</keyword>
<dbReference type="Pfam" id="PF00147">
    <property type="entry name" value="Fibrinogen_C"/>
    <property type="match status" value="1"/>
</dbReference>
<evidence type="ECO:0000256" key="2">
    <source>
        <dbReference type="ARBA" id="ARBA00022525"/>
    </source>
</evidence>
<feature type="domain" description="Fibrinogen C-terminal" evidence="8">
    <location>
        <begin position="153"/>
        <end position="373"/>
    </location>
</feature>
<dbReference type="SUPFAM" id="SSF56496">
    <property type="entry name" value="Fibrinogen C-terminal domain-like"/>
    <property type="match status" value="1"/>
</dbReference>
<dbReference type="PANTHER" id="PTHR47221:SF6">
    <property type="entry name" value="FIBRINOGEN ALPHA CHAIN"/>
    <property type="match status" value="1"/>
</dbReference>
<evidence type="ECO:0000313" key="10">
    <source>
        <dbReference type="Proteomes" id="UP000657035"/>
    </source>
</evidence>
<keyword evidence="6" id="KW-0325">Glycoprotein</keyword>
<dbReference type="InterPro" id="IPR036056">
    <property type="entry name" value="Fibrinogen-like_C"/>
</dbReference>
<dbReference type="OrthoDB" id="6145874at2759"/>
<dbReference type="InterPro" id="IPR037579">
    <property type="entry name" value="FIB_ANG-like"/>
</dbReference>
<feature type="non-terminal residue" evidence="9">
    <location>
        <position position="1"/>
    </location>
</feature>
<dbReference type="AlphaFoldDB" id="A0A851QD69"/>
<evidence type="ECO:0000256" key="3">
    <source>
        <dbReference type="ARBA" id="ARBA00022729"/>
    </source>
</evidence>
<evidence type="ECO:0000256" key="1">
    <source>
        <dbReference type="ARBA" id="ARBA00004613"/>
    </source>
</evidence>
<proteinExistence type="predicted"/>
<gene>
    <name evidence="9" type="primary">Angptl4</name>
    <name evidence="9" type="ORF">ANHANH_R11164</name>
</gene>
<feature type="non-terminal residue" evidence="9">
    <location>
        <position position="378"/>
    </location>
</feature>
<evidence type="ECO:0000256" key="7">
    <source>
        <dbReference type="SAM" id="MobiDB-lite"/>
    </source>
</evidence>
<evidence type="ECO:0000256" key="4">
    <source>
        <dbReference type="ARBA" id="ARBA00023054"/>
    </source>
</evidence>
<keyword evidence="2" id="KW-0964">Secreted</keyword>
<dbReference type="PANTHER" id="PTHR47221">
    <property type="entry name" value="FIBRINOGEN ALPHA CHAIN"/>
    <property type="match status" value="1"/>
</dbReference>
<dbReference type="PROSITE" id="PS51406">
    <property type="entry name" value="FIBRINOGEN_C_2"/>
    <property type="match status" value="1"/>
</dbReference>
<evidence type="ECO:0000313" key="9">
    <source>
        <dbReference type="EMBL" id="NXC75959.1"/>
    </source>
</evidence>
<feature type="compositionally biased region" description="Basic and acidic residues" evidence="7">
    <location>
        <begin position="49"/>
        <end position="60"/>
    </location>
</feature>
<dbReference type="GO" id="GO:0007596">
    <property type="term" value="P:blood coagulation"/>
    <property type="evidence" value="ECO:0007669"/>
    <property type="project" value="InterPro"/>
</dbReference>
<dbReference type="SMART" id="SM00186">
    <property type="entry name" value="FBG"/>
    <property type="match status" value="1"/>
</dbReference>
<name>A0A851QD69_ANHAN</name>
<evidence type="ECO:0000256" key="6">
    <source>
        <dbReference type="ARBA" id="ARBA00023180"/>
    </source>
</evidence>
<dbReference type="EMBL" id="WBMU01004115">
    <property type="protein sequence ID" value="NXC75959.1"/>
    <property type="molecule type" value="Genomic_DNA"/>
</dbReference>
<organism evidence="9 10">
    <name type="scientific">Anhinga anhinga</name>
    <name type="common">Anhinga</name>
    <name type="synonym">Plotus anhinga</name>
    <dbReference type="NCBI Taxonomy" id="56067"/>
    <lineage>
        <taxon>Eukaryota</taxon>
        <taxon>Metazoa</taxon>
        <taxon>Chordata</taxon>
        <taxon>Craniata</taxon>
        <taxon>Vertebrata</taxon>
        <taxon>Euteleostomi</taxon>
        <taxon>Archelosauria</taxon>
        <taxon>Archosauria</taxon>
        <taxon>Dinosauria</taxon>
        <taxon>Saurischia</taxon>
        <taxon>Theropoda</taxon>
        <taxon>Coelurosauria</taxon>
        <taxon>Aves</taxon>
        <taxon>Neognathae</taxon>
        <taxon>Neoaves</taxon>
        <taxon>Aequornithes</taxon>
        <taxon>Suliformes</taxon>
        <taxon>Anhingidae</taxon>
        <taxon>Anhinga</taxon>
    </lineage>
</organism>
<dbReference type="NCBIfam" id="NF040941">
    <property type="entry name" value="GGGWT_bact"/>
    <property type="match status" value="1"/>
</dbReference>
<accession>A0A851QD69</accession>
<protein>
    <submittedName>
        <fullName evidence="9">ANGL4 protein</fullName>
    </submittedName>
</protein>
<keyword evidence="5" id="KW-1015">Disulfide bond</keyword>
<comment type="caution">
    <text evidence="9">The sequence shown here is derived from an EMBL/GenBank/DDBJ whole genome shotgun (WGS) entry which is preliminary data.</text>
</comment>
<dbReference type="Proteomes" id="UP000657035">
    <property type="component" value="Unassembled WGS sequence"/>
</dbReference>
<comment type="subcellular location">
    <subcellularLocation>
        <location evidence="1">Secreted</location>
    </subcellularLocation>
</comment>
<keyword evidence="4" id="KW-0175">Coiled coil</keyword>
<dbReference type="InterPro" id="IPR020837">
    <property type="entry name" value="Fibrinogen_CS"/>
</dbReference>
<evidence type="ECO:0000259" key="8">
    <source>
        <dbReference type="PROSITE" id="PS51406"/>
    </source>
</evidence>
<dbReference type="CDD" id="cd00087">
    <property type="entry name" value="FReD"/>
    <property type="match status" value="1"/>
</dbReference>
<reference evidence="9" key="1">
    <citation type="submission" date="2019-09" db="EMBL/GenBank/DDBJ databases">
        <title>Bird 10,000 Genomes (B10K) Project - Family phase.</title>
        <authorList>
            <person name="Zhang G."/>
        </authorList>
    </citation>
    <scope>NUCLEOTIDE SEQUENCE</scope>
    <source>
        <strain evidence="9">B10K-CU-031-38</strain>
    </source>
</reference>
<dbReference type="PROSITE" id="PS00514">
    <property type="entry name" value="FIBRINOGEN_C_1"/>
    <property type="match status" value="1"/>
</dbReference>
<dbReference type="Gene3D" id="3.90.215.10">
    <property type="entry name" value="Gamma Fibrinogen, chain A, domain 1"/>
    <property type="match status" value="1"/>
</dbReference>
<feature type="region of interest" description="Disordered" evidence="7">
    <location>
        <begin position="49"/>
        <end position="82"/>
    </location>
</feature>
<dbReference type="InterPro" id="IPR014716">
    <property type="entry name" value="Fibrinogen_a/b/g_C_1"/>
</dbReference>
<keyword evidence="10" id="KW-1185">Reference proteome</keyword>